<dbReference type="Gene3D" id="3.40.30.10">
    <property type="entry name" value="Glutaredoxin"/>
    <property type="match status" value="1"/>
</dbReference>
<dbReference type="OrthoDB" id="8560325at2"/>
<dbReference type="GO" id="GO:1901170">
    <property type="term" value="P:naphthalene catabolic process"/>
    <property type="evidence" value="ECO:0007669"/>
    <property type="project" value="InterPro"/>
</dbReference>
<evidence type="ECO:0000313" key="4">
    <source>
        <dbReference type="EMBL" id="QGZ40181.1"/>
    </source>
</evidence>
<dbReference type="InterPro" id="IPR051924">
    <property type="entry name" value="GST_Kappa/NadH"/>
</dbReference>
<dbReference type="InterPro" id="IPR044087">
    <property type="entry name" value="NahD-like"/>
</dbReference>
<feature type="domain" description="DSBA-like thioredoxin" evidence="3">
    <location>
        <begin position="4"/>
        <end position="196"/>
    </location>
</feature>
<evidence type="ECO:0000256" key="2">
    <source>
        <dbReference type="PIRSR" id="PIRSR006386-1"/>
    </source>
</evidence>
<dbReference type="EMBL" id="CP046904">
    <property type="protein sequence ID" value="QGZ40181.1"/>
    <property type="molecule type" value="Genomic_DNA"/>
</dbReference>
<dbReference type="SUPFAM" id="SSF52833">
    <property type="entry name" value="Thioredoxin-like"/>
    <property type="match status" value="1"/>
</dbReference>
<sequence>MNAIDFYFDFASPYAYLAAMRIDELAARHDCTVRWRPVLLAGMLKVTGAVPSPLVPLKGDYVLRDLQRTARHHGIVYREPEQPVRLLLNAPRAMLWIEQKHGEDAAAAFARRCLQAYFAEGIDIDDERELRYLAGEQRIDGTLLTLGLRSETIKEAFKRQSEEAMRRGVFGVPYTITPDGEPFWGFDRFGQLEEWLAAARAVA</sequence>
<protein>
    <recommendedName>
        <fullName evidence="1">2-hydroxychromene-2-carboxylate isomerase</fullName>
        <ecNumber evidence="1">5.99.1.4</ecNumber>
    </recommendedName>
</protein>
<dbReference type="Proteomes" id="UP000437862">
    <property type="component" value="Chromosome"/>
</dbReference>
<dbReference type="AlphaFoldDB" id="A0A562PG01"/>
<reference evidence="5" key="2">
    <citation type="submission" date="2019-07" db="EMBL/GenBank/DDBJ databases">
        <authorList>
            <person name="Whitman W."/>
            <person name="Huntemann M."/>
            <person name="Clum A."/>
            <person name="Pillay M."/>
            <person name="Palaniappan K."/>
            <person name="Varghese N."/>
            <person name="Mikhailova N."/>
            <person name="Stamatis D."/>
            <person name="Reddy T."/>
            <person name="Daum C."/>
            <person name="Shapiro N."/>
            <person name="Ivanova N."/>
            <person name="Kyrpides N."/>
            <person name="Woyke T."/>
        </authorList>
    </citation>
    <scope>NUCLEOTIDE SEQUENCE</scope>
    <source>
        <strain evidence="5">CGMCC 1.10685</strain>
    </source>
</reference>
<dbReference type="CDD" id="cd03022">
    <property type="entry name" value="DsbA_HCCA_Iso"/>
    <property type="match status" value="1"/>
</dbReference>
<dbReference type="Proteomes" id="UP000315112">
    <property type="component" value="Unassembled WGS sequence"/>
</dbReference>
<evidence type="ECO:0000313" key="6">
    <source>
        <dbReference type="Proteomes" id="UP000315112"/>
    </source>
</evidence>
<evidence type="ECO:0000313" key="5">
    <source>
        <dbReference type="EMBL" id="TWI43357.1"/>
    </source>
</evidence>
<dbReference type="PANTHER" id="PTHR42943:SF2">
    <property type="entry name" value="GLUTATHIONE S-TRANSFERASE KAPPA 1"/>
    <property type="match status" value="1"/>
</dbReference>
<keyword evidence="7" id="KW-1185">Reference proteome</keyword>
<evidence type="ECO:0000259" key="3">
    <source>
        <dbReference type="Pfam" id="PF01323"/>
    </source>
</evidence>
<dbReference type="GO" id="GO:0006749">
    <property type="term" value="P:glutathione metabolic process"/>
    <property type="evidence" value="ECO:0007669"/>
    <property type="project" value="TreeGrafter"/>
</dbReference>
<name>A0A562PG01_9BURK</name>
<dbReference type="InterPro" id="IPR014440">
    <property type="entry name" value="HCCAis_GSTk"/>
</dbReference>
<dbReference type="GO" id="GO:0004364">
    <property type="term" value="F:glutathione transferase activity"/>
    <property type="evidence" value="ECO:0007669"/>
    <property type="project" value="TreeGrafter"/>
</dbReference>
<dbReference type="EMBL" id="VLKW01000012">
    <property type="protein sequence ID" value="TWI43357.1"/>
    <property type="molecule type" value="Genomic_DNA"/>
</dbReference>
<evidence type="ECO:0000256" key="1">
    <source>
        <dbReference type="PIRNR" id="PIRNR006386"/>
    </source>
</evidence>
<organism evidence="5 6">
    <name type="scientific">Pseudoduganella flava</name>
    <dbReference type="NCBI Taxonomy" id="871742"/>
    <lineage>
        <taxon>Bacteria</taxon>
        <taxon>Pseudomonadati</taxon>
        <taxon>Pseudomonadota</taxon>
        <taxon>Betaproteobacteria</taxon>
        <taxon>Burkholderiales</taxon>
        <taxon>Oxalobacteraceae</taxon>
        <taxon>Telluria group</taxon>
        <taxon>Pseudoduganella</taxon>
    </lineage>
</organism>
<dbReference type="Pfam" id="PF01323">
    <property type="entry name" value="DSBA"/>
    <property type="match status" value="1"/>
</dbReference>
<dbReference type="EC" id="5.99.1.4" evidence="1"/>
<dbReference type="InterPro" id="IPR001853">
    <property type="entry name" value="DSBA-like_thioredoxin_dom"/>
</dbReference>
<dbReference type="RefSeq" id="WP_145880274.1">
    <property type="nucleotide sequence ID" value="NZ_CP046904.1"/>
</dbReference>
<evidence type="ECO:0000313" key="7">
    <source>
        <dbReference type="Proteomes" id="UP000437862"/>
    </source>
</evidence>
<dbReference type="InterPro" id="IPR036249">
    <property type="entry name" value="Thioredoxin-like_sf"/>
</dbReference>
<dbReference type="GO" id="GO:0004602">
    <property type="term" value="F:glutathione peroxidase activity"/>
    <property type="evidence" value="ECO:0007669"/>
    <property type="project" value="TreeGrafter"/>
</dbReference>
<keyword evidence="1 5" id="KW-0413">Isomerase</keyword>
<dbReference type="PIRSF" id="PIRSF006386">
    <property type="entry name" value="HCCAis_GSTk"/>
    <property type="match status" value="1"/>
</dbReference>
<gene>
    <name evidence="4" type="ORF">GO485_14750</name>
    <name evidence="5" type="ORF">IP92_04918</name>
</gene>
<reference evidence="5 6" key="1">
    <citation type="journal article" date="2015" name="Stand. Genomic Sci.">
        <title>Genomic Encyclopedia of Bacterial and Archaeal Type Strains, Phase III: the genomes of soil and plant-associated and newly described type strains.</title>
        <authorList>
            <person name="Whitman W.B."/>
            <person name="Woyke T."/>
            <person name="Klenk H.P."/>
            <person name="Zhou Y."/>
            <person name="Lilburn T.G."/>
            <person name="Beck B.J."/>
            <person name="De Vos P."/>
            <person name="Vandamme P."/>
            <person name="Eisen J.A."/>
            <person name="Garrity G."/>
            <person name="Hugenholtz P."/>
            <person name="Kyrpides N.C."/>
        </authorList>
    </citation>
    <scope>NUCLEOTIDE SEQUENCE [LARGE SCALE GENOMIC DNA]</scope>
    <source>
        <strain evidence="5 6">CGMCC 1.10685</strain>
    </source>
</reference>
<dbReference type="GO" id="GO:0018845">
    <property type="term" value="F:2-hydroxychromene-2-carboxylate isomerase activity"/>
    <property type="evidence" value="ECO:0007669"/>
    <property type="project" value="UniProtKB-UniRule"/>
</dbReference>
<comment type="catalytic activity">
    <reaction evidence="1">
        <text>2-hydroxychromene-2-carboxylate = (3E)-4-(2-hydroxyphenyl)-2-oxobut-3-enoate</text>
        <dbReference type="Rhea" id="RHEA:27401"/>
        <dbReference type="ChEBI" id="CHEBI:59350"/>
        <dbReference type="ChEBI" id="CHEBI:59353"/>
        <dbReference type="EC" id="5.99.1.4"/>
    </reaction>
</comment>
<accession>A0A562PG01</accession>
<proteinExistence type="inferred from homology"/>
<reference evidence="4 7" key="3">
    <citation type="submission" date="2019-12" db="EMBL/GenBank/DDBJ databases">
        <title>Draft Genome Sequences of Six Type Strains of the Genus Massilia.</title>
        <authorList>
            <person name="Miess H."/>
            <person name="Frediansyah A."/>
            <person name="Goeker M."/>
            <person name="Gross H."/>
        </authorList>
    </citation>
    <scope>NUCLEOTIDE SEQUENCE [LARGE SCALE GENOMIC DNA]</scope>
    <source>
        <strain evidence="4 7">DSM 26639</strain>
    </source>
</reference>
<feature type="active site" description="Nucleophile" evidence="2">
    <location>
        <position position="12"/>
    </location>
</feature>
<comment type="similarity">
    <text evidence="1">Belongs to the GST superfamily. NadH family.</text>
</comment>
<dbReference type="PANTHER" id="PTHR42943">
    <property type="entry name" value="GLUTATHIONE S-TRANSFERASE KAPPA"/>
    <property type="match status" value="1"/>
</dbReference>